<evidence type="ECO:0000256" key="5">
    <source>
        <dbReference type="ARBA" id="ARBA00022827"/>
    </source>
</evidence>
<keyword evidence="8" id="KW-1133">Transmembrane helix</keyword>
<evidence type="ECO:0000256" key="6">
    <source>
        <dbReference type="ARBA" id="ARBA00023002"/>
    </source>
</evidence>
<keyword evidence="6" id="KW-0560">Oxidoreductase</keyword>
<keyword evidence="8" id="KW-0812">Transmembrane</keyword>
<dbReference type="InterPro" id="IPR051205">
    <property type="entry name" value="UbiH/COQ6_monooxygenase"/>
</dbReference>
<keyword evidence="7 10" id="KW-0503">Monooxygenase</keyword>
<comment type="similarity">
    <text evidence="3">Belongs to the UbiH/COQ6 family.</text>
</comment>
<protein>
    <submittedName>
        <fullName evidence="10">FAD-dependent monooxygenase</fullName>
    </submittedName>
</protein>
<evidence type="ECO:0000256" key="3">
    <source>
        <dbReference type="ARBA" id="ARBA00005349"/>
    </source>
</evidence>
<evidence type="ECO:0000313" key="10">
    <source>
        <dbReference type="EMBL" id="WWR11353.1"/>
    </source>
</evidence>
<feature type="domain" description="FAD-binding" evidence="9">
    <location>
        <begin position="4"/>
        <end position="315"/>
    </location>
</feature>
<organism evidence="10 11">
    <name type="scientific">Candidatus Legionella polyplacis</name>
    <dbReference type="NCBI Taxonomy" id="2005262"/>
    <lineage>
        <taxon>Bacteria</taxon>
        <taxon>Pseudomonadati</taxon>
        <taxon>Pseudomonadota</taxon>
        <taxon>Gammaproteobacteria</taxon>
        <taxon>Legionellales</taxon>
        <taxon>Legionellaceae</taxon>
        <taxon>Legionella</taxon>
    </lineage>
</organism>
<proteinExistence type="inferred from homology"/>
<keyword evidence="5" id="KW-0274">FAD</keyword>
<dbReference type="RefSeq" id="WP_338515954.1">
    <property type="nucleotide sequence ID" value="NZ_CP135137.1"/>
</dbReference>
<comment type="pathway">
    <text evidence="2">Cofactor biosynthesis; ubiquinone biosynthesis.</text>
</comment>
<keyword evidence="11" id="KW-1185">Reference proteome</keyword>
<name>A0ABZ2GV57_9GAMM</name>
<gene>
    <name evidence="10" type="ORF">RQL39_01490</name>
</gene>
<dbReference type="PRINTS" id="PR00420">
    <property type="entry name" value="RNGMNOXGNASE"/>
</dbReference>
<evidence type="ECO:0000313" key="11">
    <source>
        <dbReference type="Proteomes" id="UP001368618"/>
    </source>
</evidence>
<sequence>MIEKTDVLIIGSGIIGMILALALKNNGYKILLVEKNSANNKNSSTNYYSKNIFLSLNSICILKKLKIWNFLQKKSTPIYKIHISAHQHFGKICIKRKTNKPVGYIIEANIINKILYKMIDKNSIFCSSILKKINTLKRIATIYNIESKIKKYINFQLIVASDGTTSSVRKIIGSESKIEKIHKQKAITANITIKKNYSYTAYKYFKHSESLAILPINSSQITIVWILPTKKAQWLLKINKEFFLKYLQKHFGYKLGKFICISKKRLLHQLYQSTMPKVTLWPIIFIGNAANTLHPIGAQGFNLGLRDINTLTKYITQHKITPKMFALYQNNREKDHKTTINVTKIITKIFKGKSHKINFLRSLGFLAINNIKFLKKILIYYTLGYNTNLYN</sequence>
<keyword evidence="8" id="KW-0472">Membrane</keyword>
<evidence type="ECO:0000256" key="2">
    <source>
        <dbReference type="ARBA" id="ARBA00004749"/>
    </source>
</evidence>
<dbReference type="NCBIfam" id="TIGR01988">
    <property type="entry name" value="Ubi-OHases"/>
    <property type="match status" value="1"/>
</dbReference>
<dbReference type="PANTHER" id="PTHR43876">
    <property type="entry name" value="UBIQUINONE BIOSYNTHESIS MONOOXYGENASE COQ6, MITOCHONDRIAL"/>
    <property type="match status" value="1"/>
</dbReference>
<evidence type="ECO:0000256" key="8">
    <source>
        <dbReference type="SAM" id="Phobius"/>
    </source>
</evidence>
<evidence type="ECO:0000259" key="9">
    <source>
        <dbReference type="Pfam" id="PF01494"/>
    </source>
</evidence>
<dbReference type="Proteomes" id="UP001368618">
    <property type="component" value="Chromosome"/>
</dbReference>
<dbReference type="SUPFAM" id="SSF51905">
    <property type="entry name" value="FAD/NAD(P)-binding domain"/>
    <property type="match status" value="1"/>
</dbReference>
<evidence type="ECO:0000256" key="4">
    <source>
        <dbReference type="ARBA" id="ARBA00022630"/>
    </source>
</evidence>
<dbReference type="GO" id="GO:0004497">
    <property type="term" value="F:monooxygenase activity"/>
    <property type="evidence" value="ECO:0007669"/>
    <property type="project" value="UniProtKB-KW"/>
</dbReference>
<feature type="transmembrane region" description="Helical" evidence="8">
    <location>
        <begin position="7"/>
        <end position="23"/>
    </location>
</feature>
<dbReference type="InterPro" id="IPR010971">
    <property type="entry name" value="UbiH/COQ6"/>
</dbReference>
<dbReference type="EMBL" id="CP135137">
    <property type="protein sequence ID" value="WWR11353.1"/>
    <property type="molecule type" value="Genomic_DNA"/>
</dbReference>
<comment type="cofactor">
    <cofactor evidence="1">
        <name>FAD</name>
        <dbReference type="ChEBI" id="CHEBI:57692"/>
    </cofactor>
</comment>
<dbReference type="Pfam" id="PF01494">
    <property type="entry name" value="FAD_binding_3"/>
    <property type="match status" value="1"/>
</dbReference>
<accession>A0ABZ2GV57</accession>
<evidence type="ECO:0000256" key="7">
    <source>
        <dbReference type="ARBA" id="ARBA00023033"/>
    </source>
</evidence>
<dbReference type="InterPro" id="IPR002938">
    <property type="entry name" value="FAD-bd"/>
</dbReference>
<dbReference type="Gene3D" id="3.50.50.60">
    <property type="entry name" value="FAD/NAD(P)-binding domain"/>
    <property type="match status" value="2"/>
</dbReference>
<evidence type="ECO:0000256" key="1">
    <source>
        <dbReference type="ARBA" id="ARBA00001974"/>
    </source>
</evidence>
<reference evidence="10" key="1">
    <citation type="submission" date="2023-09" db="EMBL/GenBank/DDBJ databases">
        <title>Genomes of two closely related lineages of the louse Polyplax serrata with different host specificities.</title>
        <authorList>
            <person name="Martinu J."/>
            <person name="Tarabai H."/>
            <person name="Stefka J."/>
            <person name="Hypsa V."/>
        </authorList>
    </citation>
    <scope>NUCLEOTIDE SEQUENCE [LARGE SCALE GENOMIC DNA]</scope>
    <source>
        <strain evidence="10">98ZLc_SE</strain>
    </source>
</reference>
<keyword evidence="4" id="KW-0285">Flavoprotein</keyword>
<dbReference type="PANTHER" id="PTHR43876:SF8">
    <property type="entry name" value="2-OCTAPRENYL-6-METHOXYPHENOL HYDROXYLASE"/>
    <property type="match status" value="1"/>
</dbReference>
<dbReference type="InterPro" id="IPR036188">
    <property type="entry name" value="FAD/NAD-bd_sf"/>
</dbReference>